<accession>A0AA38HPU3</accession>
<dbReference type="EMBL" id="JALNTZ010000010">
    <property type="protein sequence ID" value="KAJ3640572.1"/>
    <property type="molecule type" value="Genomic_DNA"/>
</dbReference>
<dbReference type="AlphaFoldDB" id="A0AA38HPU3"/>
<organism evidence="2 3">
    <name type="scientific">Zophobas morio</name>
    <dbReference type="NCBI Taxonomy" id="2755281"/>
    <lineage>
        <taxon>Eukaryota</taxon>
        <taxon>Metazoa</taxon>
        <taxon>Ecdysozoa</taxon>
        <taxon>Arthropoda</taxon>
        <taxon>Hexapoda</taxon>
        <taxon>Insecta</taxon>
        <taxon>Pterygota</taxon>
        <taxon>Neoptera</taxon>
        <taxon>Endopterygota</taxon>
        <taxon>Coleoptera</taxon>
        <taxon>Polyphaga</taxon>
        <taxon>Cucujiformia</taxon>
        <taxon>Tenebrionidae</taxon>
        <taxon>Zophobas</taxon>
    </lineage>
</organism>
<protein>
    <submittedName>
        <fullName evidence="2">Uncharacterized protein</fullName>
    </submittedName>
</protein>
<gene>
    <name evidence="2" type="ORF">Zmor_003865</name>
</gene>
<dbReference type="Proteomes" id="UP001168821">
    <property type="component" value="Unassembled WGS sequence"/>
</dbReference>
<comment type="caution">
    <text evidence="2">The sequence shown here is derived from an EMBL/GenBank/DDBJ whole genome shotgun (WGS) entry which is preliminary data.</text>
</comment>
<evidence type="ECO:0000313" key="2">
    <source>
        <dbReference type="EMBL" id="KAJ3640572.1"/>
    </source>
</evidence>
<reference evidence="2" key="1">
    <citation type="journal article" date="2023" name="G3 (Bethesda)">
        <title>Whole genome assemblies of Zophobas morio and Tenebrio molitor.</title>
        <authorList>
            <person name="Kaur S."/>
            <person name="Stinson S.A."/>
            <person name="diCenzo G.C."/>
        </authorList>
    </citation>
    <scope>NUCLEOTIDE SEQUENCE</scope>
    <source>
        <strain evidence="2">QUZm001</strain>
    </source>
</reference>
<evidence type="ECO:0000313" key="3">
    <source>
        <dbReference type="Proteomes" id="UP001168821"/>
    </source>
</evidence>
<sequence length="93" mass="10315">MSGVCKHRPVFPPESYMSNEPGELTSIQARSTAEPKDPINPLFRGCASLDEIARRKLQKYRRLCRGMSGKGKGGITYTTSALCDPQKCLLRRG</sequence>
<name>A0AA38HPU3_9CUCU</name>
<keyword evidence="3" id="KW-1185">Reference proteome</keyword>
<evidence type="ECO:0000256" key="1">
    <source>
        <dbReference type="SAM" id="MobiDB-lite"/>
    </source>
</evidence>
<proteinExistence type="predicted"/>
<feature type="region of interest" description="Disordered" evidence="1">
    <location>
        <begin position="1"/>
        <end position="21"/>
    </location>
</feature>